<comment type="caution">
    <text evidence="5">The sequence shown here is derived from an EMBL/GenBank/DDBJ whole genome shotgun (WGS) entry which is preliminary data.</text>
</comment>
<dbReference type="InterPro" id="IPR003594">
    <property type="entry name" value="HATPase_dom"/>
</dbReference>
<dbReference type="PRINTS" id="PR00344">
    <property type="entry name" value="BCTRLSENSOR"/>
</dbReference>
<feature type="domain" description="Protein kinase" evidence="3">
    <location>
        <begin position="21"/>
        <end position="272"/>
    </location>
</feature>
<evidence type="ECO:0000259" key="3">
    <source>
        <dbReference type="PROSITE" id="PS50011"/>
    </source>
</evidence>
<sequence>MGRGVHLIGLTMIPLASPTEGEAAELLYASATTRVFRLESGGVRLACKQPLGADASRRLQHERGVLARLAGLDGVVQLASAFDHDRWLPLEECDAVPLGRQLSAGPLRMEVFLPMAILLARTLAAVHRAGVIHCDIHPANILIRTNGQPVLIDFDLSIQSHKQVVSTQGGQIAGTPAYRSPEQTARTRLGIDARSDLYSLGCTFYEMVCGKAPFESHDELTLIHDHLVHEPLPPAKRNPHVHPTLSRIILRLLAKGPQERYQSAEGLLHDLQRLHVEIDQPNAGIFTLGDRDFAMRLAAPTRLVGREAEITALRSALVDSIRTARHTVLVEGSPGVGKSALVNELRPVVAAAGGWFVLGKFDQYQKDGATGGALTQALRGLGRLLLAQSADEIAAQRQLILDGLGRSASLMTRLVPEFELLLGPQPDMAEADPQQAEIRLQQAIADLLRVIASPQRPLVLVLDDIQWAGGLSLRAIERLMNEPGIRGLLLVGAYRGNEIDPAHVLSPMLLRWNQQADTLTHLELRNLTPLGMSELIGQMLRLSHEQADALAEAVGALSGGNPFDTVEIVNTLRQEGILWIGPDGWQWDVDAIRHFVYQNSVLELLAQRVAKLPRSSQLLVEYMSCLGGSVEYGLLKVAAGLDTDALREDLRAPMDDGLLVPDANGQDVAHFRHDRVQQAVLGALDDLRRSQHQLEMARRLAEQSSLHEYAAQQYLGCVDRLREQAPDEVRHAARLFHSTAARLVGNANPALAERYLTAAATLLDALDGQPDAVLRWQIDVALHAVQFSLGRMEEADALHARVQAGMADPLLLVEPTCLQMRSIYMRGRMRDALDLGLDLLKRLGLKVPADFDDPTMEQRLDALGPWIQRQPQPDPLVRAPITDRHRLGVANVLSRCFSPAYFMVDRNALTWLTLECQRLWDEEGPCPELVVSLCRSSMMLVLTRNEYRIGYDIARYALAAGLAYGFEPQTSEGRHVFTISNSHWFETLEDTVVHAVRTREDLTQMGDITYACFTYFVTSQAFFEFERTLDTHAAEVATGMALCRRTGNNVSAMLIRYDQQLLRALRGETLGMGSFSDALFDEAAFIAGTAVPAIAKLTYHARRALSAGLFGDLPTLEHHSAAAIPFLNSSPGFYLSAHTHLLRALAQAWQLQARASDVPADSAALAELVRCRQWLQARAAGQPYNFLHLLRLVEAEEAWARGDMWRAMSCFDIAMKEAAARQRPWHLAFATERAAAFHLANEWTHTGGQLMTQARDMYADWGATAKVEQMQGVYPFLERTRQDSHARGSELAAPDSLGVMGVLRASQALSSETSLERLAARVTEVLAALSGATKVLVLSWQDDQWRLLSPAPSETSISLAAAVQRGLVPHSVVRYVERTQEPLVVDDAPHDDRFARDPYFAGLTVCTMMAAPIASQGSARALLLLENRLSRAAFNSQRLDAVMLIAGQLAVSLANAHLYESLEQRVKARTRELEQTQAQLVTTARLAGKAEIANNVLHNVGNVLNSVNVSASIVRRTVGSSRLQGLSRAVTLLNEHEGDIANFMSVDPRGKALITYLNEIVGVLDAERESILSDLDRLTQSVDHISYVVAMQQSHAGPSSVRQLAQPRELVDEALRLNHELLQRSAVQVIHRHDEVPDLQLDRQRLLQILVNLIANAVQAMESVPADARCITLSTGITTAGTGRRLFIAVRDAGEGIAAQNLSRIFQHGFTTRSGGHGFGLHSSALAAMEMGGKLTADSAGPGLGAVFTLDLPADAAVQ</sequence>
<dbReference type="InterPro" id="IPR041664">
    <property type="entry name" value="AAA_16"/>
</dbReference>
<reference evidence="5 6" key="1">
    <citation type="submission" date="2019-11" db="EMBL/GenBank/DDBJ databases">
        <title>Caenimonas koreensis gen. nov., sp. nov., isolated from activated sludge.</title>
        <authorList>
            <person name="Seung H.R."/>
        </authorList>
    </citation>
    <scope>NUCLEOTIDE SEQUENCE [LARGE SCALE GENOMIC DNA]</scope>
    <source>
        <strain evidence="5 6">EMB320</strain>
    </source>
</reference>
<dbReference type="Pfam" id="PF13191">
    <property type="entry name" value="AAA_16"/>
    <property type="match status" value="1"/>
</dbReference>
<dbReference type="InterPro" id="IPR029016">
    <property type="entry name" value="GAF-like_dom_sf"/>
</dbReference>
<dbReference type="EC" id="2.7.13.3" evidence="2"/>
<dbReference type="Gene3D" id="3.40.50.300">
    <property type="entry name" value="P-loop containing nucleotide triphosphate hydrolases"/>
    <property type="match status" value="1"/>
</dbReference>
<dbReference type="InterPro" id="IPR003018">
    <property type="entry name" value="GAF"/>
</dbReference>
<dbReference type="Gene3D" id="1.10.287.130">
    <property type="match status" value="1"/>
</dbReference>
<dbReference type="SMART" id="SM00220">
    <property type="entry name" value="S_TKc"/>
    <property type="match status" value="1"/>
</dbReference>
<feature type="domain" description="Histidine kinase" evidence="4">
    <location>
        <begin position="1642"/>
        <end position="1756"/>
    </location>
</feature>
<dbReference type="SUPFAM" id="SSF55781">
    <property type="entry name" value="GAF domain-like"/>
    <property type="match status" value="1"/>
</dbReference>
<evidence type="ECO:0000313" key="5">
    <source>
        <dbReference type="EMBL" id="MRD45994.1"/>
    </source>
</evidence>
<evidence type="ECO:0000313" key="6">
    <source>
        <dbReference type="Proteomes" id="UP000487350"/>
    </source>
</evidence>
<gene>
    <name evidence="5" type="ORF">GHT07_01790</name>
</gene>
<protein>
    <recommendedName>
        <fullName evidence="2">histidine kinase</fullName>
        <ecNumber evidence="2">2.7.13.3</ecNumber>
    </recommendedName>
</protein>
<dbReference type="InterPro" id="IPR000719">
    <property type="entry name" value="Prot_kinase_dom"/>
</dbReference>
<dbReference type="SMART" id="SM00387">
    <property type="entry name" value="HATPase_c"/>
    <property type="match status" value="1"/>
</dbReference>
<comment type="catalytic activity">
    <reaction evidence="1">
        <text>ATP + protein L-histidine = ADP + protein N-phospho-L-histidine.</text>
        <dbReference type="EC" id="2.7.13.3"/>
    </reaction>
</comment>
<dbReference type="Pfam" id="PF02518">
    <property type="entry name" value="HATPase_c"/>
    <property type="match status" value="1"/>
</dbReference>
<dbReference type="InterPro" id="IPR053159">
    <property type="entry name" value="Hybrid_Histidine_Kinase"/>
</dbReference>
<accession>A0A844APV5</accession>
<dbReference type="GO" id="GO:0004673">
    <property type="term" value="F:protein histidine kinase activity"/>
    <property type="evidence" value="ECO:0007669"/>
    <property type="project" value="UniProtKB-EC"/>
</dbReference>
<evidence type="ECO:0000259" key="4">
    <source>
        <dbReference type="PROSITE" id="PS50109"/>
    </source>
</evidence>
<dbReference type="Gene3D" id="3.30.565.10">
    <property type="entry name" value="Histidine kinase-like ATPase, C-terminal domain"/>
    <property type="match status" value="1"/>
</dbReference>
<dbReference type="PANTHER" id="PTHR43642:SF1">
    <property type="entry name" value="HYBRID SIGNAL TRANSDUCTION HISTIDINE KINASE G"/>
    <property type="match status" value="1"/>
</dbReference>
<dbReference type="Proteomes" id="UP000487350">
    <property type="component" value="Unassembled WGS sequence"/>
</dbReference>
<dbReference type="Gene3D" id="3.30.450.40">
    <property type="match status" value="1"/>
</dbReference>
<dbReference type="CDD" id="cd14014">
    <property type="entry name" value="STKc_PknB_like"/>
    <property type="match status" value="1"/>
</dbReference>
<dbReference type="Pfam" id="PF00069">
    <property type="entry name" value="Pkinase"/>
    <property type="match status" value="1"/>
</dbReference>
<name>A0A844APV5_9BURK</name>
<evidence type="ECO:0000256" key="1">
    <source>
        <dbReference type="ARBA" id="ARBA00000085"/>
    </source>
</evidence>
<dbReference type="SUPFAM" id="SSF52540">
    <property type="entry name" value="P-loop containing nucleoside triphosphate hydrolases"/>
    <property type="match status" value="1"/>
</dbReference>
<dbReference type="InterPro" id="IPR036890">
    <property type="entry name" value="HATPase_C_sf"/>
</dbReference>
<dbReference type="InterPro" id="IPR005467">
    <property type="entry name" value="His_kinase_dom"/>
</dbReference>
<dbReference type="Gene3D" id="1.10.510.10">
    <property type="entry name" value="Transferase(Phosphotransferase) domain 1"/>
    <property type="match status" value="1"/>
</dbReference>
<keyword evidence="6" id="KW-1185">Reference proteome</keyword>
<dbReference type="PANTHER" id="PTHR43642">
    <property type="entry name" value="HYBRID SIGNAL TRANSDUCTION HISTIDINE KINASE G"/>
    <property type="match status" value="1"/>
</dbReference>
<dbReference type="InterPro" id="IPR027417">
    <property type="entry name" value="P-loop_NTPase"/>
</dbReference>
<dbReference type="InterPro" id="IPR004358">
    <property type="entry name" value="Sig_transdc_His_kin-like_C"/>
</dbReference>
<dbReference type="EMBL" id="WJBU01000001">
    <property type="protein sequence ID" value="MRD45994.1"/>
    <property type="molecule type" value="Genomic_DNA"/>
</dbReference>
<dbReference type="OrthoDB" id="9801841at2"/>
<proteinExistence type="predicted"/>
<dbReference type="InterPro" id="IPR011009">
    <property type="entry name" value="Kinase-like_dom_sf"/>
</dbReference>
<dbReference type="SMART" id="SM00065">
    <property type="entry name" value="GAF"/>
    <property type="match status" value="1"/>
</dbReference>
<dbReference type="SUPFAM" id="SSF56112">
    <property type="entry name" value="Protein kinase-like (PK-like)"/>
    <property type="match status" value="1"/>
</dbReference>
<dbReference type="Pfam" id="PF01590">
    <property type="entry name" value="GAF"/>
    <property type="match status" value="1"/>
</dbReference>
<organism evidence="5 6">
    <name type="scientific">Caenimonas koreensis DSM 17982</name>
    <dbReference type="NCBI Taxonomy" id="1121255"/>
    <lineage>
        <taxon>Bacteria</taxon>
        <taxon>Pseudomonadati</taxon>
        <taxon>Pseudomonadota</taxon>
        <taxon>Betaproteobacteria</taxon>
        <taxon>Burkholderiales</taxon>
        <taxon>Comamonadaceae</taxon>
        <taxon>Caenimonas</taxon>
    </lineage>
</organism>
<dbReference type="PROSITE" id="PS50011">
    <property type="entry name" value="PROTEIN_KINASE_DOM"/>
    <property type="match status" value="1"/>
</dbReference>
<dbReference type="GO" id="GO:0005524">
    <property type="term" value="F:ATP binding"/>
    <property type="evidence" value="ECO:0007669"/>
    <property type="project" value="InterPro"/>
</dbReference>
<evidence type="ECO:0000256" key="2">
    <source>
        <dbReference type="ARBA" id="ARBA00012438"/>
    </source>
</evidence>
<dbReference type="SUPFAM" id="SSF55874">
    <property type="entry name" value="ATPase domain of HSP90 chaperone/DNA topoisomerase II/histidine kinase"/>
    <property type="match status" value="1"/>
</dbReference>
<dbReference type="PROSITE" id="PS50109">
    <property type="entry name" value="HIS_KIN"/>
    <property type="match status" value="1"/>
</dbReference>